<dbReference type="InterPro" id="IPR024478">
    <property type="entry name" value="HlyB_4HB_MCP"/>
</dbReference>
<dbReference type="PROSITE" id="PS50111">
    <property type="entry name" value="CHEMOTAXIS_TRANSDUC_2"/>
    <property type="match status" value="1"/>
</dbReference>
<accession>A0A3L0YIT3</accession>
<evidence type="ECO:0000256" key="5">
    <source>
        <dbReference type="PROSITE-ProRule" id="PRU00284"/>
    </source>
</evidence>
<dbReference type="GO" id="GO:0006935">
    <property type="term" value="P:chemotaxis"/>
    <property type="evidence" value="ECO:0007669"/>
    <property type="project" value="UniProtKB-KW"/>
</dbReference>
<keyword evidence="2" id="KW-0145">Chemotaxis</keyword>
<dbReference type="PANTHER" id="PTHR32089">
    <property type="entry name" value="METHYL-ACCEPTING CHEMOTAXIS PROTEIN MCPB"/>
    <property type="match status" value="1"/>
</dbReference>
<dbReference type="CDD" id="cd06225">
    <property type="entry name" value="HAMP"/>
    <property type="match status" value="1"/>
</dbReference>
<dbReference type="PROSITE" id="PS50885">
    <property type="entry name" value="HAMP"/>
    <property type="match status" value="1"/>
</dbReference>
<evidence type="ECO:0000256" key="4">
    <source>
        <dbReference type="ARBA" id="ARBA00029447"/>
    </source>
</evidence>
<dbReference type="Pfam" id="PF00015">
    <property type="entry name" value="MCPsignal"/>
    <property type="match status" value="1"/>
</dbReference>
<dbReference type="SMART" id="SM00283">
    <property type="entry name" value="MA"/>
    <property type="match status" value="1"/>
</dbReference>
<reference evidence="10" key="1">
    <citation type="submission" date="2018-10" db="EMBL/GenBank/DDBJ databases">
        <authorList>
            <consortium name="NARMS: The National Antimicrobial Resistance Monitoring System"/>
        </authorList>
    </citation>
    <scope>NUCLEOTIDE SEQUENCE [LARGE SCALE GENOMIC DNA]</scope>
    <source>
        <strain evidence="10">CVM N17EC0388</strain>
    </source>
</reference>
<evidence type="ECO:0000256" key="7">
    <source>
        <dbReference type="SAM" id="Phobius"/>
    </source>
</evidence>
<keyword evidence="3 5" id="KW-0807">Transducer</keyword>
<keyword evidence="7" id="KW-0472">Membrane</keyword>
<dbReference type="InterPro" id="IPR003660">
    <property type="entry name" value="HAMP_dom"/>
</dbReference>
<dbReference type="FunFam" id="1.10.287.950:FF:000001">
    <property type="entry name" value="Methyl-accepting chemotaxis sensory transducer"/>
    <property type="match status" value="1"/>
</dbReference>
<gene>
    <name evidence="10" type="ORF">D9F05_20070</name>
</gene>
<comment type="subcellular location">
    <subcellularLocation>
        <location evidence="1">Cell inner membrane</location>
        <topology evidence="1">Multi-pass membrane protein</topology>
    </subcellularLocation>
</comment>
<dbReference type="PRINTS" id="PR00260">
    <property type="entry name" value="CHEMTRNSDUCR"/>
</dbReference>
<dbReference type="PANTHER" id="PTHR32089:SF120">
    <property type="entry name" value="METHYL-ACCEPTING CHEMOTAXIS PROTEIN TLPQ"/>
    <property type="match status" value="1"/>
</dbReference>
<evidence type="ECO:0000256" key="2">
    <source>
        <dbReference type="ARBA" id="ARBA00022500"/>
    </source>
</evidence>
<dbReference type="InterPro" id="IPR004090">
    <property type="entry name" value="Chemotax_Me-accpt_rcpt"/>
</dbReference>
<dbReference type="AlphaFoldDB" id="A0A3L0YIT3"/>
<organism evidence="10">
    <name type="scientific">Escherichia coli</name>
    <dbReference type="NCBI Taxonomy" id="562"/>
    <lineage>
        <taxon>Bacteria</taxon>
        <taxon>Pseudomonadati</taxon>
        <taxon>Pseudomonadota</taxon>
        <taxon>Gammaproteobacteria</taxon>
        <taxon>Enterobacterales</taxon>
        <taxon>Enterobacteriaceae</taxon>
        <taxon>Escherichia</taxon>
    </lineage>
</organism>
<protein>
    <submittedName>
        <fullName evidence="10">Methyl-accepting chemotaxis protein</fullName>
    </submittedName>
</protein>
<dbReference type="SMART" id="SM00304">
    <property type="entry name" value="HAMP"/>
    <property type="match status" value="2"/>
</dbReference>
<dbReference type="InterPro" id="IPR004089">
    <property type="entry name" value="MCPsignal_dom"/>
</dbReference>
<dbReference type="GO" id="GO:0007165">
    <property type="term" value="P:signal transduction"/>
    <property type="evidence" value="ECO:0007669"/>
    <property type="project" value="UniProtKB-KW"/>
</dbReference>
<evidence type="ECO:0000256" key="6">
    <source>
        <dbReference type="SAM" id="Coils"/>
    </source>
</evidence>
<dbReference type="CDD" id="cd11386">
    <property type="entry name" value="MCP_signal"/>
    <property type="match status" value="1"/>
</dbReference>
<evidence type="ECO:0000256" key="3">
    <source>
        <dbReference type="ARBA" id="ARBA00023224"/>
    </source>
</evidence>
<comment type="similarity">
    <text evidence="4">Belongs to the methyl-accepting chemotaxis (MCP) protein family.</text>
</comment>
<name>A0A3L0YIT3_ECOLX</name>
<dbReference type="SUPFAM" id="SSF58104">
    <property type="entry name" value="Methyl-accepting chemotaxis protein (MCP) signaling domain"/>
    <property type="match status" value="1"/>
</dbReference>
<evidence type="ECO:0000256" key="1">
    <source>
        <dbReference type="ARBA" id="ARBA00004429"/>
    </source>
</evidence>
<dbReference type="Pfam" id="PF12729">
    <property type="entry name" value="4HB_MCP_1"/>
    <property type="match status" value="1"/>
</dbReference>
<proteinExistence type="inferred from homology"/>
<dbReference type="GO" id="GO:0004888">
    <property type="term" value="F:transmembrane signaling receptor activity"/>
    <property type="evidence" value="ECO:0007669"/>
    <property type="project" value="InterPro"/>
</dbReference>
<evidence type="ECO:0000259" key="8">
    <source>
        <dbReference type="PROSITE" id="PS50111"/>
    </source>
</evidence>
<dbReference type="Gene3D" id="1.10.287.950">
    <property type="entry name" value="Methyl-accepting chemotaxis protein"/>
    <property type="match status" value="1"/>
</dbReference>
<feature type="transmembrane region" description="Helical" evidence="7">
    <location>
        <begin position="194"/>
        <end position="213"/>
    </location>
</feature>
<feature type="domain" description="HAMP" evidence="9">
    <location>
        <begin position="215"/>
        <end position="269"/>
    </location>
</feature>
<dbReference type="GO" id="GO:0005886">
    <property type="term" value="C:plasma membrane"/>
    <property type="evidence" value="ECO:0007669"/>
    <property type="project" value="UniProtKB-SubCell"/>
</dbReference>
<sequence length="546" mass="58954">MFKNMSIGQKLSSGFAVLALLVFVLAGFGISRLSYLNNNTQLIADNLVPSIRYASQMHVALLDARRAQLAMVIALANNDSADITRRNDSVTEAKGRFAKAVADYGRLAFNATDEEQTYAALQPAGEAYFSAHDQLYQAVMQNDSARIGDYRDGLTRTTLEQATKLTMTLREINDRIGVAMEKSNDQAYQSAKQLSVVIGLVALIFVVLVAWYLTQQIKQPVNKLLELVGKVAAGDLAAHLDLKWFNNDELGKLAKGFGEMQGNLRNLVSEVSGSVVQLSSAAEEISAVARQSASNMNNQQHELNQLATAMNEMQATVQEVSRNTSDAASAATQVSSSAELGANTVNDSIKRIEQVAGAIESTAVVIRQLGDDSRNIGMVLEVIRGIAEQTNLLALNAAIEAARAGEQGRGFAVVADEVRTLAKRTQDSTSQINTIIAELQQRAEQAGTTMQQSQEMMNSTVSTAREAGLSISEISNSVESISHMNIQIATATEEQGAVSEELNRNVVNISHASEEVAAGATQMAQACNDLNHLANQLQEMVRRFRV</sequence>
<feature type="coiled-coil region" evidence="6">
    <location>
        <begin position="296"/>
        <end position="323"/>
    </location>
</feature>
<dbReference type="EMBL" id="RNRV01000047">
    <property type="protein sequence ID" value="MHO06613.1"/>
    <property type="molecule type" value="Genomic_DNA"/>
</dbReference>
<evidence type="ECO:0000259" key="9">
    <source>
        <dbReference type="PROSITE" id="PS50885"/>
    </source>
</evidence>
<keyword evidence="6" id="KW-0175">Coiled coil</keyword>
<keyword evidence="7" id="KW-1133">Transmembrane helix</keyword>
<feature type="domain" description="Methyl-accepting transducer" evidence="8">
    <location>
        <begin position="274"/>
        <end position="510"/>
    </location>
</feature>
<comment type="caution">
    <text evidence="10">The sequence shown here is derived from an EMBL/GenBank/DDBJ whole genome shotgun (WGS) entry which is preliminary data.</text>
</comment>
<evidence type="ECO:0000313" key="10">
    <source>
        <dbReference type="EMBL" id="MHO06613.1"/>
    </source>
</evidence>
<keyword evidence="7" id="KW-0812">Transmembrane</keyword>
<dbReference type="Pfam" id="PF00672">
    <property type="entry name" value="HAMP"/>
    <property type="match status" value="1"/>
</dbReference>